<organism evidence="3 4">
    <name type="scientific">Hypothenemus hampei</name>
    <name type="common">Coffee berry borer</name>
    <dbReference type="NCBI Taxonomy" id="57062"/>
    <lineage>
        <taxon>Eukaryota</taxon>
        <taxon>Metazoa</taxon>
        <taxon>Ecdysozoa</taxon>
        <taxon>Arthropoda</taxon>
        <taxon>Hexapoda</taxon>
        <taxon>Insecta</taxon>
        <taxon>Pterygota</taxon>
        <taxon>Neoptera</taxon>
        <taxon>Endopterygota</taxon>
        <taxon>Coleoptera</taxon>
        <taxon>Polyphaga</taxon>
        <taxon>Cucujiformia</taxon>
        <taxon>Curculionidae</taxon>
        <taxon>Scolytinae</taxon>
        <taxon>Hypothenemus</taxon>
    </lineage>
</organism>
<dbReference type="SMART" id="SM00365">
    <property type="entry name" value="LRR_SD22"/>
    <property type="match status" value="3"/>
</dbReference>
<keyword evidence="4" id="KW-1185">Reference proteome</keyword>
<sequence>MKNITKPPKDVCKKKSISKITHLYLQEKNLKAIPVLSNIQDIEILYLYGNQVSKIEHLDGLLNLRGLYLQNNQIDKIENLSVLRKLKKLYLGKNKISVVEGLDSIDELEELHIEKQSLTDNTPLCFDPRTVFNISESLKVLNIAHNRIPSLACFLPLKNLIVLDASYNDLDDKESVCQILRNWLYLKEAKLIGNPISKRHRYREDIIANTCQLEILDNKRITEVSRRFIKGFEEKKLCCRSKPSINIPNIVEGLPQYHPQSLQQAASTSVIKEMKCKHMDDIAAFNEAEPIYIHWNQLPKRNPLHKTPCALRVAKMDKEKTPISNKKSLNMTDFNVNCMK</sequence>
<evidence type="ECO:0000313" key="3">
    <source>
        <dbReference type="EMBL" id="KAL1497528.1"/>
    </source>
</evidence>
<dbReference type="Gene3D" id="3.80.10.10">
    <property type="entry name" value="Ribonuclease Inhibitor"/>
    <property type="match status" value="2"/>
</dbReference>
<proteinExistence type="predicted"/>
<protein>
    <recommendedName>
        <fullName evidence="5">Protein phosphatase 1 regulatory subunit 42</fullName>
    </recommendedName>
</protein>
<dbReference type="CDD" id="cd21340">
    <property type="entry name" value="PPP1R42"/>
    <property type="match status" value="1"/>
</dbReference>
<dbReference type="InterPro" id="IPR032675">
    <property type="entry name" value="LRR_dom_sf"/>
</dbReference>
<dbReference type="SUPFAM" id="SSF52058">
    <property type="entry name" value="L domain-like"/>
    <property type="match status" value="1"/>
</dbReference>
<dbReference type="InterPro" id="IPR050836">
    <property type="entry name" value="SDS22/Internalin_LRR"/>
</dbReference>
<evidence type="ECO:0008006" key="5">
    <source>
        <dbReference type="Google" id="ProtNLM"/>
    </source>
</evidence>
<dbReference type="PROSITE" id="PS51450">
    <property type="entry name" value="LRR"/>
    <property type="match status" value="4"/>
</dbReference>
<keyword evidence="2" id="KW-0677">Repeat</keyword>
<evidence type="ECO:0000313" key="4">
    <source>
        <dbReference type="Proteomes" id="UP001566132"/>
    </source>
</evidence>
<dbReference type="Proteomes" id="UP001566132">
    <property type="component" value="Unassembled WGS sequence"/>
</dbReference>
<keyword evidence="1" id="KW-0433">Leucine-rich repeat</keyword>
<dbReference type="InterPro" id="IPR025875">
    <property type="entry name" value="Leu-rich_rpt_4"/>
</dbReference>
<dbReference type="AlphaFoldDB" id="A0ABD1ELZ9"/>
<comment type="caution">
    <text evidence="3">The sequence shown here is derived from an EMBL/GenBank/DDBJ whole genome shotgun (WGS) entry which is preliminary data.</text>
</comment>
<dbReference type="EMBL" id="JBDJPC010000006">
    <property type="protein sequence ID" value="KAL1497528.1"/>
    <property type="molecule type" value="Genomic_DNA"/>
</dbReference>
<name>A0ABD1ELZ9_HYPHA</name>
<dbReference type="Pfam" id="PF12799">
    <property type="entry name" value="LRR_4"/>
    <property type="match status" value="1"/>
</dbReference>
<gene>
    <name evidence="3" type="ORF">ABEB36_008472</name>
</gene>
<evidence type="ECO:0000256" key="2">
    <source>
        <dbReference type="ARBA" id="ARBA00022737"/>
    </source>
</evidence>
<evidence type="ECO:0000256" key="1">
    <source>
        <dbReference type="ARBA" id="ARBA00022614"/>
    </source>
</evidence>
<dbReference type="PANTHER" id="PTHR46652:SF3">
    <property type="entry name" value="LEUCINE-RICH REPEAT-CONTAINING PROTEIN 9"/>
    <property type="match status" value="1"/>
</dbReference>
<dbReference type="PANTHER" id="PTHR46652">
    <property type="entry name" value="LEUCINE-RICH REPEAT AND IQ DOMAIN-CONTAINING PROTEIN 1-RELATED"/>
    <property type="match status" value="1"/>
</dbReference>
<reference evidence="3 4" key="1">
    <citation type="submission" date="2024-05" db="EMBL/GenBank/DDBJ databases">
        <title>Genetic variation in Jamaican populations of the coffee berry borer (Hypothenemus hampei).</title>
        <authorList>
            <person name="Errbii M."/>
            <person name="Myrie A."/>
        </authorList>
    </citation>
    <scope>NUCLEOTIDE SEQUENCE [LARGE SCALE GENOMIC DNA]</scope>
    <source>
        <strain evidence="3">JA-Hopewell-2020-01-JO</strain>
        <tissue evidence="3">Whole body</tissue>
    </source>
</reference>
<accession>A0ABD1ELZ9</accession>
<dbReference type="InterPro" id="IPR001611">
    <property type="entry name" value="Leu-rich_rpt"/>
</dbReference>